<gene>
    <name evidence="2" type="ORF">ACHAW5_010408</name>
</gene>
<name>A0ABD3Q1J4_9STRA</name>
<organism evidence="2 3">
    <name type="scientific">Stephanodiscus triporus</name>
    <dbReference type="NCBI Taxonomy" id="2934178"/>
    <lineage>
        <taxon>Eukaryota</taxon>
        <taxon>Sar</taxon>
        <taxon>Stramenopiles</taxon>
        <taxon>Ochrophyta</taxon>
        <taxon>Bacillariophyta</taxon>
        <taxon>Coscinodiscophyceae</taxon>
        <taxon>Thalassiosirophycidae</taxon>
        <taxon>Stephanodiscales</taxon>
        <taxon>Stephanodiscaceae</taxon>
        <taxon>Stephanodiscus</taxon>
    </lineage>
</organism>
<comment type="caution">
    <text evidence="2">The sequence shown here is derived from an EMBL/GenBank/DDBJ whole genome shotgun (WGS) entry which is preliminary data.</text>
</comment>
<sequence>MALACQTQTRGLGKWALALVIAVSVARLLLPSLTSGLLSRDQPWKTAGNDSDGIEDALPEFRSEDSIFPRAREWHVYWTFASRKGNGENHLDDSRFEPHMHDDYVASAVKSASKATLKHIDDMKRRYESVGALPDFYARGIGWIQDRQNVPLSDRFSISAMCNVTRMQRLKMVLTVVVAGNLAISNNADHVDTTLHLHSGPTTIFIVDTVGKIECGGTGDSWIDVQPPLTMWVRVNGISISEESEIFAGIALPHNSESSTLCTWRYDFVPKYAGVYSIHVKVLTFNGFADSTPNMCTTHDIPSRNDLFDSQQINNSNEDNLEILEAMNYEFVTELAAGGNYMHHRGVRGFKMYHAQDACCEACRRSRNCKMFSIPGALHFDDCELYFDRIQEDVDFLDREDGHYLGRDRNYSYKSQQPGDFPTIRRKLAISSNELKKHPWPVKMHPLQGFPPSKANGTSGEVTYFIGCGWSSLMSFESPCHYPSDDLGQKIEVVAIPTPPELSINGLRACLLDDEKLDISNGRWLHYPYPDDSVCRPSERDSRTRGFKVFKLQYFGDQDPICWHRDDLTQIANTCAEQGCKFLINHRWVTDLKREAKWFGWWKSYSCEYREMGDNDIQQCIDLKKISKIELRGASIKELVDSYMSQKLQNINMTTGTNNIVVFDTLKMPHLVWHKGINEHRISLMNDFPNVTADSEQEYYFMTGFTLTSEREPHLQIDRMLQFSKVAYDVLAPKGYKMINAFDVSAAFAFDTAGQV</sequence>
<evidence type="ECO:0000256" key="1">
    <source>
        <dbReference type="SAM" id="Phobius"/>
    </source>
</evidence>
<proteinExistence type="predicted"/>
<accession>A0ABD3Q1J4</accession>
<dbReference type="AlphaFoldDB" id="A0ABD3Q1J4"/>
<evidence type="ECO:0000313" key="3">
    <source>
        <dbReference type="Proteomes" id="UP001530315"/>
    </source>
</evidence>
<keyword evidence="1" id="KW-0472">Membrane</keyword>
<evidence type="ECO:0000313" key="2">
    <source>
        <dbReference type="EMBL" id="KAL3792150.1"/>
    </source>
</evidence>
<dbReference type="EMBL" id="JALLAZ020000563">
    <property type="protein sequence ID" value="KAL3792150.1"/>
    <property type="molecule type" value="Genomic_DNA"/>
</dbReference>
<evidence type="ECO:0008006" key="4">
    <source>
        <dbReference type="Google" id="ProtNLM"/>
    </source>
</evidence>
<dbReference type="Proteomes" id="UP001530315">
    <property type="component" value="Unassembled WGS sequence"/>
</dbReference>
<keyword evidence="3" id="KW-1185">Reference proteome</keyword>
<protein>
    <recommendedName>
        <fullName evidence="4">Apple domain-containing protein</fullName>
    </recommendedName>
</protein>
<keyword evidence="1" id="KW-0812">Transmembrane</keyword>
<reference evidence="2 3" key="1">
    <citation type="submission" date="2024-10" db="EMBL/GenBank/DDBJ databases">
        <title>Updated reference genomes for cyclostephanoid diatoms.</title>
        <authorList>
            <person name="Roberts W.R."/>
            <person name="Alverson A.J."/>
        </authorList>
    </citation>
    <scope>NUCLEOTIDE SEQUENCE [LARGE SCALE GENOMIC DNA]</scope>
    <source>
        <strain evidence="2 3">AJA276-08</strain>
    </source>
</reference>
<feature type="transmembrane region" description="Helical" evidence="1">
    <location>
        <begin position="12"/>
        <end position="30"/>
    </location>
</feature>
<keyword evidence="1" id="KW-1133">Transmembrane helix</keyword>